<dbReference type="AlphaFoldDB" id="A0A453AVT0"/>
<reference evidence="3" key="2">
    <citation type="journal article" date="2017" name="Nat. Plants">
        <title>The Aegilops tauschii genome reveals multiple impacts of transposons.</title>
        <authorList>
            <person name="Zhao G."/>
            <person name="Zou C."/>
            <person name="Li K."/>
            <person name="Wang K."/>
            <person name="Li T."/>
            <person name="Gao L."/>
            <person name="Zhang X."/>
            <person name="Wang H."/>
            <person name="Yang Z."/>
            <person name="Liu X."/>
            <person name="Jiang W."/>
            <person name="Mao L."/>
            <person name="Kong X."/>
            <person name="Jiao Y."/>
            <person name="Jia J."/>
        </authorList>
    </citation>
    <scope>NUCLEOTIDE SEQUENCE [LARGE SCALE GENOMIC DNA]</scope>
    <source>
        <strain evidence="3">cv. AL8/78</strain>
    </source>
</reference>
<dbReference type="Gramene" id="AET2Gv20275600.5">
    <property type="protein sequence ID" value="AET2Gv20275600.5"/>
    <property type="gene ID" value="AET2Gv20275600"/>
</dbReference>
<sequence length="112" mass="12245">MANGGGSEHLVQITAGGGGQAKVAAPEKWLNRFVRFVVLIERLGNALGTLAFMWATVVLLGGYASELSPDDDFAFATTIVLLEAVRYVCMYMPYKDNYVYSTWVGSKLAFQK</sequence>
<organism evidence="2 3">
    <name type="scientific">Aegilops tauschii subsp. strangulata</name>
    <name type="common">Goatgrass</name>
    <dbReference type="NCBI Taxonomy" id="200361"/>
    <lineage>
        <taxon>Eukaryota</taxon>
        <taxon>Viridiplantae</taxon>
        <taxon>Streptophyta</taxon>
        <taxon>Embryophyta</taxon>
        <taxon>Tracheophyta</taxon>
        <taxon>Spermatophyta</taxon>
        <taxon>Magnoliopsida</taxon>
        <taxon>Liliopsida</taxon>
        <taxon>Poales</taxon>
        <taxon>Poaceae</taxon>
        <taxon>BOP clade</taxon>
        <taxon>Pooideae</taxon>
        <taxon>Triticodae</taxon>
        <taxon>Triticeae</taxon>
        <taxon>Triticinae</taxon>
        <taxon>Aegilops</taxon>
    </lineage>
</organism>
<feature type="transmembrane region" description="Helical" evidence="1">
    <location>
        <begin position="73"/>
        <end position="94"/>
    </location>
</feature>
<feature type="transmembrane region" description="Helical" evidence="1">
    <location>
        <begin position="43"/>
        <end position="61"/>
    </location>
</feature>
<protein>
    <submittedName>
        <fullName evidence="2">Uncharacterized protein</fullName>
    </submittedName>
</protein>
<dbReference type="EnsemblPlants" id="AET2Gv20275600.5">
    <property type="protein sequence ID" value="AET2Gv20275600.5"/>
    <property type="gene ID" value="AET2Gv20275600"/>
</dbReference>
<keyword evidence="3" id="KW-1185">Reference proteome</keyword>
<dbReference type="PANTHER" id="PTHR33115">
    <property type="entry name" value="ARM REPEAT SUPERFAMILY PROTEIN"/>
    <property type="match status" value="1"/>
</dbReference>
<reference evidence="2" key="5">
    <citation type="journal article" date="2021" name="G3 (Bethesda)">
        <title>Aegilops tauschii genome assembly Aet v5.0 features greater sequence contiguity and improved annotation.</title>
        <authorList>
            <person name="Wang L."/>
            <person name="Zhu T."/>
            <person name="Rodriguez J.C."/>
            <person name="Deal K.R."/>
            <person name="Dubcovsky J."/>
            <person name="McGuire P.E."/>
            <person name="Lux T."/>
            <person name="Spannagl M."/>
            <person name="Mayer K.F.X."/>
            <person name="Baldrich P."/>
            <person name="Meyers B.C."/>
            <person name="Huo N."/>
            <person name="Gu Y.Q."/>
            <person name="Zhou H."/>
            <person name="Devos K.M."/>
            <person name="Bennetzen J.L."/>
            <person name="Unver T."/>
            <person name="Budak H."/>
            <person name="Gulick P.J."/>
            <person name="Galiba G."/>
            <person name="Kalapos B."/>
            <person name="Nelson D.R."/>
            <person name="Li P."/>
            <person name="You F.M."/>
            <person name="Luo M.C."/>
            <person name="Dvorak J."/>
        </authorList>
    </citation>
    <scope>NUCLEOTIDE SEQUENCE [LARGE SCALE GENOMIC DNA]</scope>
    <source>
        <strain evidence="2">cv. AL8/78</strain>
    </source>
</reference>
<evidence type="ECO:0000313" key="2">
    <source>
        <dbReference type="EnsemblPlants" id="AET2Gv20275600.5"/>
    </source>
</evidence>
<keyword evidence="1" id="KW-1133">Transmembrane helix</keyword>
<name>A0A453AVT0_AEGTS</name>
<keyword evidence="1" id="KW-0812">Transmembrane</keyword>
<evidence type="ECO:0000313" key="3">
    <source>
        <dbReference type="Proteomes" id="UP000015105"/>
    </source>
</evidence>
<dbReference type="Proteomes" id="UP000015105">
    <property type="component" value="Chromosome 2D"/>
</dbReference>
<reference evidence="2" key="3">
    <citation type="journal article" date="2017" name="Nature">
        <title>Genome sequence of the progenitor of the wheat D genome Aegilops tauschii.</title>
        <authorList>
            <person name="Luo M.C."/>
            <person name="Gu Y.Q."/>
            <person name="Puiu D."/>
            <person name="Wang H."/>
            <person name="Twardziok S.O."/>
            <person name="Deal K.R."/>
            <person name="Huo N."/>
            <person name="Zhu T."/>
            <person name="Wang L."/>
            <person name="Wang Y."/>
            <person name="McGuire P.E."/>
            <person name="Liu S."/>
            <person name="Long H."/>
            <person name="Ramasamy R.K."/>
            <person name="Rodriguez J.C."/>
            <person name="Van S.L."/>
            <person name="Yuan L."/>
            <person name="Wang Z."/>
            <person name="Xia Z."/>
            <person name="Xiao L."/>
            <person name="Anderson O.D."/>
            <person name="Ouyang S."/>
            <person name="Liang Y."/>
            <person name="Zimin A.V."/>
            <person name="Pertea G."/>
            <person name="Qi P."/>
            <person name="Bennetzen J.L."/>
            <person name="Dai X."/>
            <person name="Dawson M.W."/>
            <person name="Muller H.G."/>
            <person name="Kugler K."/>
            <person name="Rivarola-Duarte L."/>
            <person name="Spannagl M."/>
            <person name="Mayer K.F.X."/>
            <person name="Lu F.H."/>
            <person name="Bevan M.W."/>
            <person name="Leroy P."/>
            <person name="Li P."/>
            <person name="You F.M."/>
            <person name="Sun Q."/>
            <person name="Liu Z."/>
            <person name="Lyons E."/>
            <person name="Wicker T."/>
            <person name="Salzberg S.L."/>
            <person name="Devos K.M."/>
            <person name="Dvorak J."/>
        </authorList>
    </citation>
    <scope>NUCLEOTIDE SEQUENCE [LARGE SCALE GENOMIC DNA]</scope>
    <source>
        <strain evidence="2">cv. AL8/78</strain>
    </source>
</reference>
<reference evidence="2" key="4">
    <citation type="submission" date="2019-03" db="UniProtKB">
        <authorList>
            <consortium name="EnsemblPlants"/>
        </authorList>
    </citation>
    <scope>IDENTIFICATION</scope>
</reference>
<dbReference type="PANTHER" id="PTHR33115:SF11">
    <property type="entry name" value="OS07G0654700 PROTEIN"/>
    <property type="match status" value="1"/>
</dbReference>
<reference evidence="3" key="1">
    <citation type="journal article" date="2014" name="Science">
        <title>Ancient hybridizations among the ancestral genomes of bread wheat.</title>
        <authorList>
            <consortium name="International Wheat Genome Sequencing Consortium,"/>
            <person name="Marcussen T."/>
            <person name="Sandve S.R."/>
            <person name="Heier L."/>
            <person name="Spannagl M."/>
            <person name="Pfeifer M."/>
            <person name="Jakobsen K.S."/>
            <person name="Wulff B.B."/>
            <person name="Steuernagel B."/>
            <person name="Mayer K.F."/>
            <person name="Olsen O.A."/>
        </authorList>
    </citation>
    <scope>NUCLEOTIDE SEQUENCE [LARGE SCALE GENOMIC DNA]</scope>
    <source>
        <strain evidence="3">cv. AL8/78</strain>
    </source>
</reference>
<keyword evidence="1" id="KW-0472">Membrane</keyword>
<evidence type="ECO:0000256" key="1">
    <source>
        <dbReference type="SAM" id="Phobius"/>
    </source>
</evidence>
<proteinExistence type="predicted"/>
<accession>A0A453AVT0</accession>